<evidence type="ECO:0008006" key="4">
    <source>
        <dbReference type="Google" id="ProtNLM"/>
    </source>
</evidence>
<name>A0ABR2B157_9ROSI</name>
<dbReference type="InterPro" id="IPR036397">
    <property type="entry name" value="RNaseH_sf"/>
</dbReference>
<evidence type="ECO:0000256" key="1">
    <source>
        <dbReference type="SAM" id="MobiDB-lite"/>
    </source>
</evidence>
<keyword evidence="3" id="KW-1185">Reference proteome</keyword>
<feature type="region of interest" description="Disordered" evidence="1">
    <location>
        <begin position="1"/>
        <end position="34"/>
    </location>
</feature>
<evidence type="ECO:0000313" key="3">
    <source>
        <dbReference type="Proteomes" id="UP001472677"/>
    </source>
</evidence>
<feature type="compositionally biased region" description="Basic and acidic residues" evidence="1">
    <location>
        <begin position="1"/>
        <end position="15"/>
    </location>
</feature>
<gene>
    <name evidence="2" type="ORF">V6N12_001340</name>
</gene>
<comment type="caution">
    <text evidence="2">The sequence shown here is derived from an EMBL/GenBank/DDBJ whole genome shotgun (WGS) entry which is preliminary data.</text>
</comment>
<dbReference type="PANTHER" id="PTHR47169:SF2">
    <property type="entry name" value="OS01G0541250 PROTEIN"/>
    <property type="match status" value="1"/>
</dbReference>
<dbReference type="Gene3D" id="3.30.420.10">
    <property type="entry name" value="Ribonuclease H-like superfamily/Ribonuclease H"/>
    <property type="match status" value="1"/>
</dbReference>
<organism evidence="2 3">
    <name type="scientific">Hibiscus sabdariffa</name>
    <name type="common">roselle</name>
    <dbReference type="NCBI Taxonomy" id="183260"/>
    <lineage>
        <taxon>Eukaryota</taxon>
        <taxon>Viridiplantae</taxon>
        <taxon>Streptophyta</taxon>
        <taxon>Embryophyta</taxon>
        <taxon>Tracheophyta</taxon>
        <taxon>Spermatophyta</taxon>
        <taxon>Magnoliopsida</taxon>
        <taxon>eudicotyledons</taxon>
        <taxon>Gunneridae</taxon>
        <taxon>Pentapetalae</taxon>
        <taxon>rosids</taxon>
        <taxon>malvids</taxon>
        <taxon>Malvales</taxon>
        <taxon>Malvaceae</taxon>
        <taxon>Malvoideae</taxon>
        <taxon>Hibiscus</taxon>
    </lineage>
</organism>
<dbReference type="PANTHER" id="PTHR47169">
    <property type="entry name" value="OS01G0541250 PROTEIN"/>
    <property type="match status" value="1"/>
</dbReference>
<proteinExistence type="predicted"/>
<feature type="compositionally biased region" description="Polar residues" evidence="1">
    <location>
        <begin position="25"/>
        <end position="34"/>
    </location>
</feature>
<dbReference type="EMBL" id="JBBPBM010000216">
    <property type="protein sequence ID" value="KAK8500454.1"/>
    <property type="molecule type" value="Genomic_DNA"/>
</dbReference>
<sequence length="261" mass="29082">MVVENRHQKPKKDYPVGKGVDSNKEGPTTSSGTIRLSNDVQYCIGKQDAPRATEERAPSRLVLTKWVQSISNQLDSSVVRKGLGKNVKSESVVEDLLVGNLGCQDEGYHSGLVKPGGFRELTRRNSKNRKVGTLETKPISSVTKDVTRSCLIDKVLPAIRAKWPSYSDKTIFIRQDNAKPHIGIDNEEFLQATSVDDSNFHMSFQPPNSPDLNVLDLGYFRAIQSLQHQESPTTIDELVKVVEKSFDELAPESLNNVFLFL</sequence>
<dbReference type="Proteomes" id="UP001472677">
    <property type="component" value="Unassembled WGS sequence"/>
</dbReference>
<accession>A0ABR2B157</accession>
<protein>
    <recommendedName>
        <fullName evidence="4">Transposase</fullName>
    </recommendedName>
</protein>
<reference evidence="2 3" key="1">
    <citation type="journal article" date="2024" name="G3 (Bethesda)">
        <title>Genome assembly of Hibiscus sabdariffa L. provides insights into metabolisms of medicinal natural products.</title>
        <authorList>
            <person name="Kim T."/>
        </authorList>
    </citation>
    <scope>NUCLEOTIDE SEQUENCE [LARGE SCALE GENOMIC DNA]</scope>
    <source>
        <strain evidence="2">TK-2024</strain>
        <tissue evidence="2">Old leaves</tissue>
    </source>
</reference>
<evidence type="ECO:0000313" key="2">
    <source>
        <dbReference type="EMBL" id="KAK8500454.1"/>
    </source>
</evidence>